<gene>
    <name evidence="1" type="ORF">DILT_LOCUS6480</name>
</gene>
<proteinExistence type="predicted"/>
<protein>
    <submittedName>
        <fullName evidence="1">Uncharacterized protein</fullName>
    </submittedName>
</protein>
<name>A0A3P7NMX9_DIBLA</name>
<organism evidence="1 2">
    <name type="scientific">Dibothriocephalus latus</name>
    <name type="common">Fish tapeworm</name>
    <name type="synonym">Diphyllobothrium latum</name>
    <dbReference type="NCBI Taxonomy" id="60516"/>
    <lineage>
        <taxon>Eukaryota</taxon>
        <taxon>Metazoa</taxon>
        <taxon>Spiralia</taxon>
        <taxon>Lophotrochozoa</taxon>
        <taxon>Platyhelminthes</taxon>
        <taxon>Cestoda</taxon>
        <taxon>Eucestoda</taxon>
        <taxon>Diphyllobothriidea</taxon>
        <taxon>Diphyllobothriidae</taxon>
        <taxon>Dibothriocephalus</taxon>
    </lineage>
</organism>
<accession>A0A3P7NMX9</accession>
<dbReference type="EMBL" id="UYRU01049622">
    <property type="protein sequence ID" value="VDN10649.1"/>
    <property type="molecule type" value="Genomic_DNA"/>
</dbReference>
<evidence type="ECO:0000313" key="2">
    <source>
        <dbReference type="Proteomes" id="UP000281553"/>
    </source>
</evidence>
<dbReference type="Proteomes" id="UP000281553">
    <property type="component" value="Unassembled WGS sequence"/>
</dbReference>
<reference evidence="1 2" key="1">
    <citation type="submission" date="2018-11" db="EMBL/GenBank/DDBJ databases">
        <authorList>
            <consortium name="Pathogen Informatics"/>
        </authorList>
    </citation>
    <scope>NUCLEOTIDE SEQUENCE [LARGE SCALE GENOMIC DNA]</scope>
</reference>
<keyword evidence="2" id="KW-1185">Reference proteome</keyword>
<sequence>MSIEAESRPPQIFNITIPFRDRARNFNFYEPLYLGGMPVQNMVRRREKMISKHGIQVCKVLLSPL</sequence>
<dbReference type="AlphaFoldDB" id="A0A3P7NMX9"/>
<dbReference type="OrthoDB" id="6275838at2759"/>
<evidence type="ECO:0000313" key="1">
    <source>
        <dbReference type="EMBL" id="VDN10649.1"/>
    </source>
</evidence>